<evidence type="ECO:0000313" key="3">
    <source>
        <dbReference type="Proteomes" id="UP001061958"/>
    </source>
</evidence>
<evidence type="ECO:0000313" key="2">
    <source>
        <dbReference type="EMBL" id="GJQ14227.1"/>
    </source>
</evidence>
<dbReference type="Proteomes" id="UP001061958">
    <property type="component" value="Unassembled WGS sequence"/>
</dbReference>
<name>A0A9C7UT09_9RHOD</name>
<dbReference type="InterPro" id="IPR012312">
    <property type="entry name" value="Hemerythrin-like"/>
</dbReference>
<comment type="caution">
    <text evidence="2">The sequence shown here is derived from an EMBL/GenBank/DDBJ whole genome shotgun (WGS) entry which is preliminary data.</text>
</comment>
<reference evidence="2" key="1">
    <citation type="journal article" date="2022" name="Proc. Natl. Acad. Sci. U.S.A.">
        <title>Life cycle and functional genomics of the unicellular red alga Galdieria for elucidating algal and plant evolution and industrial use.</title>
        <authorList>
            <person name="Hirooka S."/>
            <person name="Itabashi T."/>
            <person name="Ichinose T.M."/>
            <person name="Onuma R."/>
            <person name="Fujiwara T."/>
            <person name="Yamashita S."/>
            <person name="Jong L.W."/>
            <person name="Tomita R."/>
            <person name="Iwane A.H."/>
            <person name="Miyagishima S.Y."/>
        </authorList>
    </citation>
    <scope>NUCLEOTIDE SEQUENCE</scope>
    <source>
        <strain evidence="2">NBRC 102759</strain>
    </source>
</reference>
<dbReference type="EMBL" id="BQMJ01000052">
    <property type="protein sequence ID" value="GJQ14227.1"/>
    <property type="molecule type" value="Genomic_DNA"/>
</dbReference>
<gene>
    <name evidence="2" type="ORF">GpartN1_g6018.t1</name>
</gene>
<accession>A0A9C7UT09</accession>
<sequence>MSNHCRESTCSDKKAAPPFSWSNCDANLKITDASPKLDWFPELFDNEALGQPSFQCYNLQRAASSHLRVQLSRSFLFDDEKNEFRWHKTWKLPEVRVVYRPPDSFSSNDLTAWITCVCHTDLSNTLEVLGLEGITRQPLVDGQCTFSRLRFKSTSSLQRGRPFYLIVSILRQRSCLASLISNGIYVYSRKDADKKRKRTESVKEATSEMVSADEAYTFYSPFLPELFDRIFFRKGNDHRGQKVVERIENSPEGLLSYFQAPNIRFKCRHPVFLLYRFSNALVLLRDSELFPSETAQVYRSFISDLGTFPTEAFPESNALTSTENGDSPNWYICCRQGCKCTTEARRKIFENMDLLKSDKLGFIADSSLCDPKFKALMDMESLRLEYERFYALFSSNKKKPREEKDSKGSISSDVQPLHNTEAGLFDEVELPSFLQVPNTSHLTCQYSVGDAEDEWLAFSTEARLFKERFQFNHLEIRRMLSSLTDAAVNAVTDHSEACISHLQRVYAELFTVLSAHANVEDQLIFPLLMDRIPGITESYNLDHFMEGKELTAIGDAITNFDPNHAGDLFLRITGFSANLTQHMEKEEEHILPRLLQILSDDELNDLRNNIVRETCQMLQRGHTSSARQMPTTYSHSWIYSAESPPSKDTISEFFS</sequence>
<protein>
    <recommendedName>
        <fullName evidence="1">Hemerythrin-like domain-containing protein</fullName>
    </recommendedName>
</protein>
<dbReference type="OrthoDB" id="1305at2759"/>
<dbReference type="Pfam" id="PF01814">
    <property type="entry name" value="Hemerythrin"/>
    <property type="match status" value="1"/>
</dbReference>
<proteinExistence type="predicted"/>
<keyword evidence="3" id="KW-1185">Reference proteome</keyword>
<dbReference type="AlphaFoldDB" id="A0A9C7UT09"/>
<feature type="domain" description="Hemerythrin-like" evidence="1">
    <location>
        <begin position="472"/>
        <end position="594"/>
    </location>
</feature>
<organism evidence="2 3">
    <name type="scientific">Galdieria partita</name>
    <dbReference type="NCBI Taxonomy" id="83374"/>
    <lineage>
        <taxon>Eukaryota</taxon>
        <taxon>Rhodophyta</taxon>
        <taxon>Bangiophyceae</taxon>
        <taxon>Galdieriales</taxon>
        <taxon>Galdieriaceae</taxon>
        <taxon>Galdieria</taxon>
    </lineage>
</organism>
<dbReference type="Gene3D" id="1.20.120.520">
    <property type="entry name" value="nmb1532 protein domain like"/>
    <property type="match status" value="1"/>
</dbReference>
<dbReference type="CDD" id="cd12108">
    <property type="entry name" value="Hr-like"/>
    <property type="match status" value="1"/>
</dbReference>
<evidence type="ECO:0000259" key="1">
    <source>
        <dbReference type="Pfam" id="PF01814"/>
    </source>
</evidence>
<reference evidence="2" key="2">
    <citation type="submission" date="2022-01" db="EMBL/GenBank/DDBJ databases">
        <authorList>
            <person name="Hirooka S."/>
            <person name="Miyagishima S.Y."/>
        </authorList>
    </citation>
    <scope>NUCLEOTIDE SEQUENCE</scope>
    <source>
        <strain evidence="2">NBRC 102759</strain>
    </source>
</reference>